<dbReference type="SUPFAM" id="SSF52058">
    <property type="entry name" value="L domain-like"/>
    <property type="match status" value="2"/>
</dbReference>
<dbReference type="PROSITE" id="PS51450">
    <property type="entry name" value="LRR"/>
    <property type="match status" value="7"/>
</dbReference>
<name>A0A914E7V1_9BILA</name>
<dbReference type="Pfam" id="PF00560">
    <property type="entry name" value="LRR_1"/>
    <property type="match status" value="1"/>
</dbReference>
<dbReference type="AlphaFoldDB" id="A0A914E7V1"/>
<protein>
    <submittedName>
        <fullName evidence="5">Uncharacterized protein</fullName>
    </submittedName>
</protein>
<organism evidence="4 5">
    <name type="scientific">Acrobeloides nanus</name>
    <dbReference type="NCBI Taxonomy" id="290746"/>
    <lineage>
        <taxon>Eukaryota</taxon>
        <taxon>Metazoa</taxon>
        <taxon>Ecdysozoa</taxon>
        <taxon>Nematoda</taxon>
        <taxon>Chromadorea</taxon>
        <taxon>Rhabditida</taxon>
        <taxon>Tylenchina</taxon>
        <taxon>Cephalobomorpha</taxon>
        <taxon>Cephaloboidea</taxon>
        <taxon>Cephalobidae</taxon>
        <taxon>Acrobeloides</taxon>
    </lineage>
</organism>
<dbReference type="Proteomes" id="UP000887540">
    <property type="component" value="Unplaced"/>
</dbReference>
<dbReference type="InterPro" id="IPR003591">
    <property type="entry name" value="Leu-rich_rpt_typical-subtyp"/>
</dbReference>
<dbReference type="WBParaSite" id="ACRNAN_scaffold6000.g13080.t1">
    <property type="protein sequence ID" value="ACRNAN_scaffold6000.g13080.t1"/>
    <property type="gene ID" value="ACRNAN_scaffold6000.g13080"/>
</dbReference>
<dbReference type="PRINTS" id="PR00019">
    <property type="entry name" value="LEURICHRPT"/>
</dbReference>
<dbReference type="Pfam" id="PF13855">
    <property type="entry name" value="LRR_8"/>
    <property type="match status" value="3"/>
</dbReference>
<dbReference type="FunFam" id="3.80.10.10:FF:001360">
    <property type="entry name" value="Uncharacterized protein"/>
    <property type="match status" value="1"/>
</dbReference>
<dbReference type="SMART" id="SM00364">
    <property type="entry name" value="LRR_BAC"/>
    <property type="match status" value="6"/>
</dbReference>
<evidence type="ECO:0000256" key="3">
    <source>
        <dbReference type="SAM" id="Phobius"/>
    </source>
</evidence>
<keyword evidence="2" id="KW-0677">Repeat</keyword>
<feature type="transmembrane region" description="Helical" evidence="3">
    <location>
        <begin position="739"/>
        <end position="763"/>
    </location>
</feature>
<evidence type="ECO:0000313" key="4">
    <source>
        <dbReference type="Proteomes" id="UP000887540"/>
    </source>
</evidence>
<dbReference type="InterPro" id="IPR001611">
    <property type="entry name" value="Leu-rich_rpt"/>
</dbReference>
<keyword evidence="3" id="KW-0812">Transmembrane</keyword>
<evidence type="ECO:0000313" key="5">
    <source>
        <dbReference type="WBParaSite" id="ACRNAN_scaffold6000.g13080.t1"/>
    </source>
</evidence>
<keyword evidence="1" id="KW-0433">Leucine-rich repeat</keyword>
<accession>A0A914E7V1</accession>
<dbReference type="PANTHER" id="PTHR24366">
    <property type="entry name" value="IG(IMMUNOGLOBULIN) AND LRR(LEUCINE RICH REPEAT) DOMAINS"/>
    <property type="match status" value="1"/>
</dbReference>
<evidence type="ECO:0000256" key="1">
    <source>
        <dbReference type="ARBA" id="ARBA00022614"/>
    </source>
</evidence>
<keyword evidence="3" id="KW-1133">Transmembrane helix</keyword>
<dbReference type="InterPro" id="IPR032675">
    <property type="entry name" value="LRR_dom_sf"/>
</dbReference>
<keyword evidence="4" id="KW-1185">Reference proteome</keyword>
<dbReference type="SMART" id="SM00369">
    <property type="entry name" value="LRR_TYP"/>
    <property type="match status" value="13"/>
</dbReference>
<keyword evidence="3" id="KW-0472">Membrane</keyword>
<dbReference type="PANTHER" id="PTHR24366:SF170">
    <property type="entry name" value="RE50361P"/>
    <property type="match status" value="1"/>
</dbReference>
<dbReference type="Gene3D" id="3.80.10.10">
    <property type="entry name" value="Ribonuclease Inhibitor"/>
    <property type="match status" value="3"/>
</dbReference>
<sequence length="821" mass="91772">MSEDLESLNLVNNSLKTIPLFDVLPKLESLNLNGNKIIDIPEHVFDGLKRLRHLRLQGNKIFSLPRNALIETKSTLELLDLSENSLTSIPAQVLRGAMKLIYLDLSKNNISEIGPMSFMNLPVLKELRINSNNLTKIAPNAFMNVPQLRVLYLRNNMLEKVDSSTLHAFKQLELLDLSRNLMVKIPSFKEMTKLKQVRLDYNKFTSIETLTFSSNLNLELIDLQNNQISVIARNSFDSLEKLTILLLANNSLPKMERSMLDGLPNLQNLNLHNNSISQISNTTFMSLPKLSNLDLSSNGLSQIGISTFSQQKSLYWLDLSNNRLETFDKGVFEHKIANILLDGNPLVCDDKMEDFLFYLVMNQVRTFLPYQPEIKCAGPAKYAGIRLKELMMKKTNESMPLLMPKYNKNTQKQGTLLENLFPGLANLGIMQNFGSQQQSSNLAGNSIVSSLAQAIPALKNMQGVNSIPSNSQGIVMSQEDMAPVLEQAVGSQQVPANIDQLIQNLPSMVVTIPGLGNVDISKLPPQLIEHVLKGGQLPGVPSDVLDSIVKQYLAKIKALTANNKQLLLTSTNYPIENGFMAPHYATNVLEEHGLSHVSLKTHSIPAKIPIAEQNNYLFGNTTSNFQLSPQLIQMMKLIPPGYNLSNLPKEVTQQIMRGEMPDLTLLPTEILQYIRDNSDELFQAFTSMPNISLEEILKKLPAYEHPERTTFAPYDINKVDAGGIVLDPEAQERQFRTKLFAAILLGLVGVVTIIILILFCIYVRKNRLHTVPEIPSINSISPLTEETKSRRPSTISSQARVVNSWPNRLQACIDADGGYIE</sequence>
<proteinExistence type="predicted"/>
<evidence type="ECO:0000256" key="2">
    <source>
        <dbReference type="ARBA" id="ARBA00022737"/>
    </source>
</evidence>
<reference evidence="5" key="1">
    <citation type="submission" date="2022-11" db="UniProtKB">
        <authorList>
            <consortium name="WormBaseParasite"/>
        </authorList>
    </citation>
    <scope>IDENTIFICATION</scope>
</reference>